<dbReference type="SUPFAM" id="SSF46689">
    <property type="entry name" value="Homeodomain-like"/>
    <property type="match status" value="1"/>
</dbReference>
<feature type="DNA-binding region" description="H-T-H motif" evidence="2">
    <location>
        <begin position="31"/>
        <end position="50"/>
    </location>
</feature>
<sequence>MNRQRKNEITQQRIISALIVLINEKGFTNLTVSDIARVAELSRGTFYVYYLDKYDLLEKVEQNLISNLTRLMQTNIDCTISWLDHSETKKTTENLTDSPYRSFIQSFDYLHQNRTIIKSLLSQNGDSQFLYQLKTLIDKQIKEHYQLIFKDEKNVIPIDYKHDLLITSLMSIIGHWLQKESPESPTEIAEILINSRLLASYQLK</sequence>
<dbReference type="Proteomes" id="UP000321332">
    <property type="component" value="Chromosome"/>
</dbReference>
<dbReference type="Pfam" id="PF00440">
    <property type="entry name" value="TetR_N"/>
    <property type="match status" value="1"/>
</dbReference>
<proteinExistence type="predicted"/>
<name>A0AAE6IIM9_LEUCA</name>
<dbReference type="InterPro" id="IPR039532">
    <property type="entry name" value="TetR_C_Firmicutes"/>
</dbReference>
<evidence type="ECO:0000313" key="4">
    <source>
        <dbReference type="EMBL" id="QEA33504.1"/>
    </source>
</evidence>
<keyword evidence="1 2" id="KW-0238">DNA-binding</keyword>
<dbReference type="PANTHER" id="PTHR43479:SF7">
    <property type="entry name" value="TETR-FAMILY TRANSCRIPTIONAL REGULATOR"/>
    <property type="match status" value="1"/>
</dbReference>
<dbReference type="PROSITE" id="PS50977">
    <property type="entry name" value="HTH_TETR_2"/>
    <property type="match status" value="1"/>
</dbReference>
<reference evidence="4 5" key="1">
    <citation type="submission" date="2019-06" db="EMBL/GenBank/DDBJ databases">
        <title>Genome analyses of bacteria isolated from kimchi.</title>
        <authorList>
            <person name="Lee S."/>
            <person name="Ahn S."/>
            <person name="Roh S."/>
        </authorList>
    </citation>
    <scope>NUCLEOTIDE SEQUENCE [LARGE SCALE GENOMIC DNA]</scope>
    <source>
        <strain evidence="4 5">CBA3620</strain>
    </source>
</reference>
<dbReference type="InterPro" id="IPR050624">
    <property type="entry name" value="HTH-type_Tx_Regulator"/>
</dbReference>
<dbReference type="GeneID" id="61187077"/>
<dbReference type="OMA" id="ISYWISH"/>
<accession>A0AAE6IIM9</accession>
<evidence type="ECO:0000256" key="1">
    <source>
        <dbReference type="ARBA" id="ARBA00023125"/>
    </source>
</evidence>
<dbReference type="PANTHER" id="PTHR43479">
    <property type="entry name" value="ACREF/ENVCD OPERON REPRESSOR-RELATED"/>
    <property type="match status" value="1"/>
</dbReference>
<dbReference type="AlphaFoldDB" id="A0AAE6IIM9"/>
<dbReference type="Gene3D" id="1.10.357.10">
    <property type="entry name" value="Tetracycline Repressor, domain 2"/>
    <property type="match status" value="1"/>
</dbReference>
<protein>
    <submittedName>
        <fullName evidence="4">TetR/AcrR family transcriptional regulator</fullName>
    </submittedName>
</protein>
<evidence type="ECO:0000256" key="2">
    <source>
        <dbReference type="PROSITE-ProRule" id="PRU00335"/>
    </source>
</evidence>
<evidence type="ECO:0000259" key="3">
    <source>
        <dbReference type="PROSITE" id="PS50977"/>
    </source>
</evidence>
<evidence type="ECO:0000313" key="5">
    <source>
        <dbReference type="Proteomes" id="UP000321332"/>
    </source>
</evidence>
<organism evidence="4 5">
    <name type="scientific">Leuconostoc carnosum</name>
    <dbReference type="NCBI Taxonomy" id="1252"/>
    <lineage>
        <taxon>Bacteria</taxon>
        <taxon>Bacillati</taxon>
        <taxon>Bacillota</taxon>
        <taxon>Bacilli</taxon>
        <taxon>Lactobacillales</taxon>
        <taxon>Lactobacillaceae</taxon>
        <taxon>Leuconostoc</taxon>
    </lineage>
</organism>
<gene>
    <name evidence="4" type="ORF">FGL89_04905</name>
</gene>
<dbReference type="PRINTS" id="PR00455">
    <property type="entry name" value="HTHTETR"/>
</dbReference>
<dbReference type="RefSeq" id="WP_014973549.1">
    <property type="nucleotide sequence ID" value="NZ_CP042374.1"/>
</dbReference>
<dbReference type="EMBL" id="CP042374">
    <property type="protein sequence ID" value="QEA33504.1"/>
    <property type="molecule type" value="Genomic_DNA"/>
</dbReference>
<dbReference type="InterPro" id="IPR009057">
    <property type="entry name" value="Homeodomain-like_sf"/>
</dbReference>
<feature type="domain" description="HTH tetR-type" evidence="3">
    <location>
        <begin position="8"/>
        <end position="68"/>
    </location>
</feature>
<dbReference type="Pfam" id="PF14278">
    <property type="entry name" value="TetR_C_8"/>
    <property type="match status" value="1"/>
</dbReference>
<dbReference type="GO" id="GO:0003677">
    <property type="term" value="F:DNA binding"/>
    <property type="evidence" value="ECO:0007669"/>
    <property type="project" value="UniProtKB-UniRule"/>
</dbReference>
<dbReference type="InterPro" id="IPR001647">
    <property type="entry name" value="HTH_TetR"/>
</dbReference>